<dbReference type="EMBL" id="JAUIZM010000007">
    <property type="protein sequence ID" value="KAK1373800.1"/>
    <property type="molecule type" value="Genomic_DNA"/>
</dbReference>
<keyword evidence="3" id="KW-1185">Reference proteome</keyword>
<feature type="region of interest" description="Disordered" evidence="1">
    <location>
        <begin position="30"/>
        <end position="73"/>
    </location>
</feature>
<proteinExistence type="predicted"/>
<organism evidence="2 3">
    <name type="scientific">Heracleum sosnowskyi</name>
    <dbReference type="NCBI Taxonomy" id="360622"/>
    <lineage>
        <taxon>Eukaryota</taxon>
        <taxon>Viridiplantae</taxon>
        <taxon>Streptophyta</taxon>
        <taxon>Embryophyta</taxon>
        <taxon>Tracheophyta</taxon>
        <taxon>Spermatophyta</taxon>
        <taxon>Magnoliopsida</taxon>
        <taxon>eudicotyledons</taxon>
        <taxon>Gunneridae</taxon>
        <taxon>Pentapetalae</taxon>
        <taxon>asterids</taxon>
        <taxon>campanulids</taxon>
        <taxon>Apiales</taxon>
        <taxon>Apiaceae</taxon>
        <taxon>Apioideae</taxon>
        <taxon>apioid superclade</taxon>
        <taxon>Tordylieae</taxon>
        <taxon>Tordyliinae</taxon>
        <taxon>Heracleum</taxon>
    </lineage>
</organism>
<reference evidence="2" key="1">
    <citation type="submission" date="2023-02" db="EMBL/GenBank/DDBJ databases">
        <title>Genome of toxic invasive species Heracleum sosnowskyi carries increased number of genes despite the absence of recent whole-genome duplications.</title>
        <authorList>
            <person name="Schelkunov M."/>
            <person name="Shtratnikova V."/>
            <person name="Makarenko M."/>
            <person name="Klepikova A."/>
            <person name="Omelchenko D."/>
            <person name="Novikova G."/>
            <person name="Obukhova E."/>
            <person name="Bogdanov V."/>
            <person name="Penin A."/>
            <person name="Logacheva M."/>
        </authorList>
    </citation>
    <scope>NUCLEOTIDE SEQUENCE</scope>
    <source>
        <strain evidence="2">Hsosn_3</strain>
        <tissue evidence="2">Leaf</tissue>
    </source>
</reference>
<name>A0AAD8MFC8_9APIA</name>
<sequence length="140" mass="16165">MGCLKLISSVWTSAGEYRFSASPPYQRKRVDIIEADDRSSSREHKRVSTEPAPSTQKVVKHPRVPMRKRKRHKADANCDDIYNYYAGFGPNRKKKRGAMSWKEVEIRSNVGQKEDLDDDDEKPLKERSMKSLLEPTLTLL</sequence>
<accession>A0AAD8MFC8</accession>
<evidence type="ECO:0000313" key="2">
    <source>
        <dbReference type="EMBL" id="KAK1373800.1"/>
    </source>
</evidence>
<dbReference type="Proteomes" id="UP001237642">
    <property type="component" value="Unassembled WGS sequence"/>
</dbReference>
<gene>
    <name evidence="2" type="ORF">POM88_029993</name>
</gene>
<protein>
    <submittedName>
        <fullName evidence="2">Uncharacterized protein</fullName>
    </submittedName>
</protein>
<feature type="compositionally biased region" description="Basic and acidic residues" evidence="1">
    <location>
        <begin position="30"/>
        <end position="48"/>
    </location>
</feature>
<evidence type="ECO:0000256" key="1">
    <source>
        <dbReference type="SAM" id="MobiDB-lite"/>
    </source>
</evidence>
<comment type="caution">
    <text evidence="2">The sequence shown here is derived from an EMBL/GenBank/DDBJ whole genome shotgun (WGS) entry which is preliminary data.</text>
</comment>
<reference evidence="2" key="2">
    <citation type="submission" date="2023-05" db="EMBL/GenBank/DDBJ databases">
        <authorList>
            <person name="Schelkunov M.I."/>
        </authorList>
    </citation>
    <scope>NUCLEOTIDE SEQUENCE</scope>
    <source>
        <strain evidence="2">Hsosn_3</strain>
        <tissue evidence="2">Leaf</tissue>
    </source>
</reference>
<dbReference type="AlphaFoldDB" id="A0AAD8MFC8"/>
<evidence type="ECO:0000313" key="3">
    <source>
        <dbReference type="Proteomes" id="UP001237642"/>
    </source>
</evidence>
<feature type="compositionally biased region" description="Basic residues" evidence="1">
    <location>
        <begin position="58"/>
        <end position="73"/>
    </location>
</feature>
<feature type="region of interest" description="Disordered" evidence="1">
    <location>
        <begin position="107"/>
        <end position="140"/>
    </location>
</feature>